<comment type="caution">
    <text evidence="3">The sequence shown here is derived from an EMBL/GenBank/DDBJ whole genome shotgun (WGS) entry which is preliminary data.</text>
</comment>
<dbReference type="SUPFAM" id="SSF52540">
    <property type="entry name" value="P-loop containing nucleoside triphosphate hydrolases"/>
    <property type="match status" value="2"/>
</dbReference>
<organism evidence="3 4">
    <name type="scientific">Psilocybe cf. subviscida</name>
    <dbReference type="NCBI Taxonomy" id="2480587"/>
    <lineage>
        <taxon>Eukaryota</taxon>
        <taxon>Fungi</taxon>
        <taxon>Dikarya</taxon>
        <taxon>Basidiomycota</taxon>
        <taxon>Agaricomycotina</taxon>
        <taxon>Agaricomycetes</taxon>
        <taxon>Agaricomycetidae</taxon>
        <taxon>Agaricales</taxon>
        <taxon>Agaricineae</taxon>
        <taxon>Strophariaceae</taxon>
        <taxon>Psilocybe</taxon>
    </lineage>
</organism>
<gene>
    <name evidence="3" type="ORF">D9619_011134</name>
</gene>
<evidence type="ECO:0000256" key="1">
    <source>
        <dbReference type="ARBA" id="ARBA00022737"/>
    </source>
</evidence>
<dbReference type="PANTHER" id="PTHR10039">
    <property type="entry name" value="AMELOGENIN"/>
    <property type="match status" value="1"/>
</dbReference>
<dbReference type="OrthoDB" id="194358at2759"/>
<dbReference type="Pfam" id="PF24883">
    <property type="entry name" value="NPHP3_N"/>
    <property type="match status" value="2"/>
</dbReference>
<dbReference type="PANTHER" id="PTHR10039:SF14">
    <property type="entry name" value="NACHT DOMAIN-CONTAINING PROTEIN"/>
    <property type="match status" value="1"/>
</dbReference>
<reference evidence="3 4" key="1">
    <citation type="journal article" date="2020" name="ISME J.">
        <title>Uncovering the hidden diversity of litter-decomposition mechanisms in mushroom-forming fungi.</title>
        <authorList>
            <person name="Floudas D."/>
            <person name="Bentzer J."/>
            <person name="Ahren D."/>
            <person name="Johansson T."/>
            <person name="Persson P."/>
            <person name="Tunlid A."/>
        </authorList>
    </citation>
    <scope>NUCLEOTIDE SEQUENCE [LARGE SCALE GENOMIC DNA]</scope>
    <source>
        <strain evidence="3 4">CBS 101986</strain>
    </source>
</reference>
<sequence>MFNNAENSHITGGSFNITTTYNTINIASSCQTLDVLHKRVAPNAILNAGGRADEVRCHPGTREDVIDRIDNWGGRRNGLMAPMFWLSGPAGAGKSAIMQTIAERYDQRGVPHANFFFFRQDSSRSHTSALVATLLHQIILLYPSLRDRVATLLSTNPLIFDSILEIQLAQLIVAPLRIIQQSSSVYHPLVLLIDGLDECDSECKRSQQQILRAFDQVLAEHPCPFLLLVASRDESQIQAAFNKISSPCFKLYLDDQYSPKSDIRFFVNAQFEQVRQTHPLANMLDATWPSVEDVDSIVEKSSETDFDRHESALWLNKLLHRIHKLNNTFVTNVKAGNAPSLDVLYKRVAPNAILNAGGRADEVRCHPGTREEVISRIEKWGDAKDGLTAPIFWLSGPAGAGKSAIVQTIAERCEQRKIPHANFFFFRADSSRSHASPLLATLLHQILLLYPSLRDRVATVLSTNPLIFDSGLEAQLAQLIVMPLRTIQQSSSEHHPLVLLIDGLDECDSESKRSQQQILHTFDKVLAEQSCPLRLLVASRDESQIRAAFNRLSASCLQLYLDDEYSPASDIRLFVNAQFEQVKKTHPLAHTLNSDTWPSVDDINYIVEKSSGQFIYAATVMRFISDSSASPMLSLERVRGAAQLATKSPFSQLDALYTYILSQVNDQDALKDILHADLSKGNGRPSLMEVLELYNQKYTQTTVLSCLADITSIARYQSDRLLFYHASFSDYLSDQSRSGDYFVDLAAFFYNILPMACKLIISSKEYQRTQSWIYYEIRGLRKLDKLPPGLMQMLDKSKALICVVIKPSETSIFKKIYNLCACDDDVRHCRRIIRCWFDRVNIRDGLGASVSRIPFSHRP</sequence>
<dbReference type="Gene3D" id="3.40.50.300">
    <property type="entry name" value="P-loop containing nucleotide triphosphate hydrolases"/>
    <property type="match status" value="2"/>
</dbReference>
<name>A0A8H5BIQ3_9AGAR</name>
<feature type="domain" description="NACHT" evidence="2">
    <location>
        <begin position="82"/>
        <end position="212"/>
    </location>
</feature>
<proteinExistence type="predicted"/>
<evidence type="ECO:0000313" key="3">
    <source>
        <dbReference type="EMBL" id="KAF5324139.1"/>
    </source>
</evidence>
<dbReference type="InterPro" id="IPR056884">
    <property type="entry name" value="NPHP3-like_N"/>
</dbReference>
<dbReference type="PROSITE" id="PS50837">
    <property type="entry name" value="NACHT"/>
    <property type="match status" value="2"/>
</dbReference>
<dbReference type="AlphaFoldDB" id="A0A8H5BIQ3"/>
<evidence type="ECO:0000313" key="4">
    <source>
        <dbReference type="Proteomes" id="UP000567179"/>
    </source>
</evidence>
<dbReference type="EMBL" id="JAACJJ010000016">
    <property type="protein sequence ID" value="KAF5324139.1"/>
    <property type="molecule type" value="Genomic_DNA"/>
</dbReference>
<dbReference type="Proteomes" id="UP000567179">
    <property type="component" value="Unassembled WGS sequence"/>
</dbReference>
<accession>A0A8H5BIQ3</accession>
<evidence type="ECO:0000259" key="2">
    <source>
        <dbReference type="PROSITE" id="PS50837"/>
    </source>
</evidence>
<dbReference type="InterPro" id="IPR027417">
    <property type="entry name" value="P-loop_NTPase"/>
</dbReference>
<feature type="domain" description="NACHT" evidence="2">
    <location>
        <begin position="390"/>
        <end position="540"/>
    </location>
</feature>
<protein>
    <recommendedName>
        <fullName evidence="2">NACHT domain-containing protein</fullName>
    </recommendedName>
</protein>
<dbReference type="InterPro" id="IPR007111">
    <property type="entry name" value="NACHT_NTPase"/>
</dbReference>
<keyword evidence="4" id="KW-1185">Reference proteome</keyword>
<keyword evidence="1" id="KW-0677">Repeat</keyword>